<organism evidence="3 4">
    <name type="scientific">Tagetes erecta</name>
    <name type="common">African marigold</name>
    <dbReference type="NCBI Taxonomy" id="13708"/>
    <lineage>
        <taxon>Eukaryota</taxon>
        <taxon>Viridiplantae</taxon>
        <taxon>Streptophyta</taxon>
        <taxon>Embryophyta</taxon>
        <taxon>Tracheophyta</taxon>
        <taxon>Spermatophyta</taxon>
        <taxon>Magnoliopsida</taxon>
        <taxon>eudicotyledons</taxon>
        <taxon>Gunneridae</taxon>
        <taxon>Pentapetalae</taxon>
        <taxon>asterids</taxon>
        <taxon>campanulids</taxon>
        <taxon>Asterales</taxon>
        <taxon>Asteraceae</taxon>
        <taxon>Asteroideae</taxon>
        <taxon>Heliantheae alliance</taxon>
        <taxon>Tageteae</taxon>
        <taxon>Tagetes</taxon>
    </lineage>
</organism>
<sequence>MTDDFHEEETFVDVVVDVEAYSEIIVFSDCFSEHTSIVDVMKPQEVDVTLNVELDEDENDEPELPSNDTTQGGHEAAEINDEENTLPREETMISDHTRLPVRSIWGRRQVAFEFVESTGRSGGLLSCWDPTVYELILPLKRRNALITIGKLKGIEDLVKDALDSPVGSFRPDVRLAIKLKNVKIALKGWIKAKKRIALEELQSLTIKLNTLDSIAELVGLSENESKERLAVKKALMDLDKRRIEDLRQKARIKWAIEGDENTSFFHGIYNSRMASNRINGIIKQGVWTDNPDEIKKEAKLFFQDRYKEKVNSRPSMLCTGTYLISPAVCFVVLVRTTEGPIITNKQVIYLVMAISIGSAGFIYTIATSYATRVTLLDYIFMY</sequence>
<evidence type="ECO:0008006" key="5">
    <source>
        <dbReference type="Google" id="ProtNLM"/>
    </source>
</evidence>
<evidence type="ECO:0000313" key="3">
    <source>
        <dbReference type="EMBL" id="KAK1419561.1"/>
    </source>
</evidence>
<keyword evidence="2" id="KW-0472">Membrane</keyword>
<evidence type="ECO:0000256" key="2">
    <source>
        <dbReference type="SAM" id="Phobius"/>
    </source>
</evidence>
<proteinExistence type="predicted"/>
<comment type="caution">
    <text evidence="3">The sequence shown here is derived from an EMBL/GenBank/DDBJ whole genome shotgun (WGS) entry which is preliminary data.</text>
</comment>
<feature type="transmembrane region" description="Helical" evidence="2">
    <location>
        <begin position="347"/>
        <end position="366"/>
    </location>
</feature>
<dbReference type="EMBL" id="JAUHHV010000007">
    <property type="protein sequence ID" value="KAK1419561.1"/>
    <property type="molecule type" value="Genomic_DNA"/>
</dbReference>
<evidence type="ECO:0000313" key="4">
    <source>
        <dbReference type="Proteomes" id="UP001229421"/>
    </source>
</evidence>
<gene>
    <name evidence="3" type="ORF">QVD17_28748</name>
</gene>
<feature type="region of interest" description="Disordered" evidence="1">
    <location>
        <begin position="55"/>
        <end position="91"/>
    </location>
</feature>
<feature type="transmembrane region" description="Helical" evidence="2">
    <location>
        <begin position="314"/>
        <end position="335"/>
    </location>
</feature>
<keyword evidence="2" id="KW-0812">Transmembrane</keyword>
<dbReference type="AlphaFoldDB" id="A0AAD8KEC4"/>
<dbReference type="Proteomes" id="UP001229421">
    <property type="component" value="Unassembled WGS sequence"/>
</dbReference>
<evidence type="ECO:0000256" key="1">
    <source>
        <dbReference type="SAM" id="MobiDB-lite"/>
    </source>
</evidence>
<keyword evidence="2" id="KW-1133">Transmembrane helix</keyword>
<accession>A0AAD8KEC4</accession>
<protein>
    <recommendedName>
        <fullName evidence="5">RNA-directed DNA polymerase, eukaryota, reverse transcriptase zinc-binding domain protein</fullName>
    </recommendedName>
</protein>
<keyword evidence="4" id="KW-1185">Reference proteome</keyword>
<name>A0AAD8KEC4_TARER</name>
<reference evidence="3" key="1">
    <citation type="journal article" date="2023" name="bioRxiv">
        <title>Improved chromosome-level genome assembly for marigold (Tagetes erecta).</title>
        <authorList>
            <person name="Jiang F."/>
            <person name="Yuan L."/>
            <person name="Wang S."/>
            <person name="Wang H."/>
            <person name="Xu D."/>
            <person name="Wang A."/>
            <person name="Fan W."/>
        </authorList>
    </citation>
    <scope>NUCLEOTIDE SEQUENCE</scope>
    <source>
        <strain evidence="3">WSJ</strain>
        <tissue evidence="3">Leaf</tissue>
    </source>
</reference>